<feature type="compositionally biased region" description="Basic and acidic residues" evidence="1">
    <location>
        <begin position="159"/>
        <end position="201"/>
    </location>
</feature>
<feature type="region of interest" description="Disordered" evidence="1">
    <location>
        <begin position="120"/>
        <end position="212"/>
    </location>
</feature>
<evidence type="ECO:0000313" key="2">
    <source>
        <dbReference type="EMBL" id="CAB0016722.1"/>
    </source>
</evidence>
<name>A0A6H5HIY6_9HEMI</name>
<feature type="non-terminal residue" evidence="2">
    <location>
        <position position="212"/>
    </location>
</feature>
<dbReference type="EMBL" id="CADCXU010030574">
    <property type="protein sequence ID" value="CAB0016722.1"/>
    <property type="molecule type" value="Genomic_DNA"/>
</dbReference>
<feature type="compositionally biased region" description="Basic and acidic residues" evidence="1">
    <location>
        <begin position="128"/>
        <end position="140"/>
    </location>
</feature>
<proteinExistence type="predicted"/>
<accession>A0A6H5HIY6</accession>
<sequence length="212" mass="24970">MESYHFPQNLKKHDVEKWCCNFMDPVTLVDVEDDQYLYYVLFTSYDYRRNLITLRAKYIILILFHTSTGPYFILLQYVKGPRAGPGPRGPRAPGILPPLPPPLWTALNVPMVQLPLLPTTRWESEEEETRRQSEKMEKTTSTRRGRSQEAEGEASQAQEEEKRLAEKKKTEEERRVREAEEKKQREIEEKRRRLEEAEKKRQAMMAALKAST</sequence>
<organism evidence="2 3">
    <name type="scientific">Nesidiocoris tenuis</name>
    <dbReference type="NCBI Taxonomy" id="355587"/>
    <lineage>
        <taxon>Eukaryota</taxon>
        <taxon>Metazoa</taxon>
        <taxon>Ecdysozoa</taxon>
        <taxon>Arthropoda</taxon>
        <taxon>Hexapoda</taxon>
        <taxon>Insecta</taxon>
        <taxon>Pterygota</taxon>
        <taxon>Neoptera</taxon>
        <taxon>Paraneoptera</taxon>
        <taxon>Hemiptera</taxon>
        <taxon>Heteroptera</taxon>
        <taxon>Panheteroptera</taxon>
        <taxon>Cimicomorpha</taxon>
        <taxon>Miridae</taxon>
        <taxon>Dicyphina</taxon>
        <taxon>Nesidiocoris</taxon>
    </lineage>
</organism>
<evidence type="ECO:0000256" key="1">
    <source>
        <dbReference type="SAM" id="MobiDB-lite"/>
    </source>
</evidence>
<evidence type="ECO:0000313" key="3">
    <source>
        <dbReference type="Proteomes" id="UP000479000"/>
    </source>
</evidence>
<dbReference type="AlphaFoldDB" id="A0A6H5HIY6"/>
<gene>
    <name evidence="2" type="ORF">NTEN_LOCUS20867</name>
</gene>
<keyword evidence="3" id="KW-1185">Reference proteome</keyword>
<protein>
    <submittedName>
        <fullName evidence="2">Uncharacterized protein</fullName>
    </submittedName>
</protein>
<reference evidence="2 3" key="1">
    <citation type="submission" date="2020-02" db="EMBL/GenBank/DDBJ databases">
        <authorList>
            <person name="Ferguson B K."/>
        </authorList>
    </citation>
    <scope>NUCLEOTIDE SEQUENCE [LARGE SCALE GENOMIC DNA]</scope>
</reference>
<dbReference type="Proteomes" id="UP000479000">
    <property type="component" value="Unassembled WGS sequence"/>
</dbReference>